<dbReference type="PANTHER" id="PTHR45877:SF2">
    <property type="entry name" value="E3 UBIQUITIN-PROTEIN LIGASE SINA-RELATED"/>
    <property type="match status" value="1"/>
</dbReference>
<dbReference type="InterPro" id="IPR013010">
    <property type="entry name" value="Znf_SIAH"/>
</dbReference>
<dbReference type="InterPro" id="IPR049548">
    <property type="entry name" value="Sina-like_RING"/>
</dbReference>
<keyword evidence="6" id="KW-0479">Metal-binding</keyword>
<evidence type="ECO:0000256" key="10">
    <source>
        <dbReference type="PROSITE-ProRule" id="PRU00455"/>
    </source>
</evidence>
<dbReference type="GO" id="GO:0005737">
    <property type="term" value="C:cytoplasm"/>
    <property type="evidence" value="ECO:0007669"/>
    <property type="project" value="TreeGrafter"/>
</dbReference>
<organism evidence="12 13">
    <name type="scientific">Ignelater luminosus</name>
    <name type="common">Cucubano</name>
    <name type="synonym">Pyrophorus luminosus</name>
    <dbReference type="NCBI Taxonomy" id="2038154"/>
    <lineage>
        <taxon>Eukaryota</taxon>
        <taxon>Metazoa</taxon>
        <taxon>Ecdysozoa</taxon>
        <taxon>Arthropoda</taxon>
        <taxon>Hexapoda</taxon>
        <taxon>Insecta</taxon>
        <taxon>Pterygota</taxon>
        <taxon>Neoptera</taxon>
        <taxon>Endopterygota</taxon>
        <taxon>Coleoptera</taxon>
        <taxon>Polyphaga</taxon>
        <taxon>Elateriformia</taxon>
        <taxon>Elateroidea</taxon>
        <taxon>Elateridae</taxon>
        <taxon>Agrypninae</taxon>
        <taxon>Pyrophorini</taxon>
        <taxon>Ignelater</taxon>
    </lineage>
</organism>
<dbReference type="InterPro" id="IPR004162">
    <property type="entry name" value="SINA-like_animal"/>
</dbReference>
<evidence type="ECO:0000256" key="1">
    <source>
        <dbReference type="ARBA" id="ARBA00000900"/>
    </source>
</evidence>
<evidence type="ECO:0000256" key="2">
    <source>
        <dbReference type="ARBA" id="ARBA00004906"/>
    </source>
</evidence>
<dbReference type="GO" id="GO:0031624">
    <property type="term" value="F:ubiquitin conjugating enzyme binding"/>
    <property type="evidence" value="ECO:0007669"/>
    <property type="project" value="TreeGrafter"/>
</dbReference>
<keyword evidence="7 10" id="KW-0863">Zinc-finger</keyword>
<accession>A0A8K0GDZ4</accession>
<dbReference type="GO" id="GO:0008270">
    <property type="term" value="F:zinc ion binding"/>
    <property type="evidence" value="ECO:0007669"/>
    <property type="project" value="UniProtKB-KW"/>
</dbReference>
<evidence type="ECO:0000313" key="12">
    <source>
        <dbReference type="EMBL" id="KAF2898317.1"/>
    </source>
</evidence>
<evidence type="ECO:0000259" key="11">
    <source>
        <dbReference type="PROSITE" id="PS51081"/>
    </source>
</evidence>
<dbReference type="Pfam" id="PF21362">
    <property type="entry name" value="Sina_RING"/>
    <property type="match status" value="1"/>
</dbReference>
<protein>
    <recommendedName>
        <fullName evidence="4">RING-type E3 ubiquitin transferase</fullName>
        <ecNumber evidence="4">2.3.2.27</ecNumber>
    </recommendedName>
</protein>
<name>A0A8K0GDZ4_IGNLU</name>
<evidence type="ECO:0000256" key="9">
    <source>
        <dbReference type="ARBA" id="ARBA00022833"/>
    </source>
</evidence>
<dbReference type="EC" id="2.3.2.27" evidence="4"/>
<feature type="domain" description="SIAH-type" evidence="11">
    <location>
        <begin position="75"/>
        <end position="136"/>
    </location>
</feature>
<proteinExistence type="inferred from homology"/>
<evidence type="ECO:0000313" key="13">
    <source>
        <dbReference type="Proteomes" id="UP000801492"/>
    </source>
</evidence>
<evidence type="ECO:0000256" key="8">
    <source>
        <dbReference type="ARBA" id="ARBA00022786"/>
    </source>
</evidence>
<evidence type="ECO:0000256" key="6">
    <source>
        <dbReference type="ARBA" id="ARBA00022723"/>
    </source>
</evidence>
<dbReference type="GO" id="GO:0061630">
    <property type="term" value="F:ubiquitin protein ligase activity"/>
    <property type="evidence" value="ECO:0007669"/>
    <property type="project" value="UniProtKB-EC"/>
</dbReference>
<comment type="pathway">
    <text evidence="2">Protein modification; protein ubiquitination.</text>
</comment>
<keyword evidence="8" id="KW-0833">Ubl conjugation pathway</keyword>
<dbReference type="AlphaFoldDB" id="A0A8K0GDZ4"/>
<keyword evidence="5" id="KW-0808">Transferase</keyword>
<reference evidence="12" key="1">
    <citation type="submission" date="2019-08" db="EMBL/GenBank/DDBJ databases">
        <title>The genome of the North American firefly Photinus pyralis.</title>
        <authorList>
            <consortium name="Photinus pyralis genome working group"/>
            <person name="Fallon T.R."/>
            <person name="Sander Lower S.E."/>
            <person name="Weng J.-K."/>
        </authorList>
    </citation>
    <scope>NUCLEOTIDE SEQUENCE</scope>
    <source>
        <strain evidence="12">TRF0915ILg1</strain>
        <tissue evidence="12">Whole body</tissue>
    </source>
</reference>
<comment type="similarity">
    <text evidence="3">Belongs to the SINA (Seven in absentia) family.</text>
</comment>
<sequence>MENLSTNKPPPISEAEFERIRCNKCNGYLNCPPIVAYLEKGQDYLECGRCFNEETAKSEGLHPIRNRPLELLASHTQFPCKNHKNGCTERRIWPQIEMHENECVHRTFTCPLTLLKCCAYKGGLQKLIEHFNEEHSTLLISDGLLKETFDKDFENYYLVHQDSNIFVLQVKCDINVRKIWFIARLLEEQNASECNLEFSNKMCQTSFIIKHIALYEPLTVLDSNKALEVSLDTIKTFLKESENIEIKIRLTPKFPALRSAELLKEIQCPACWEYMQGKIFMCKNSHNICSKCREFVKHCPSCRDVVPDVRNLSLETLILCALFPCKNHATGCTYIGTVQEMQYHLKYCRF</sequence>
<keyword evidence="13" id="KW-1185">Reference proteome</keyword>
<comment type="catalytic activity">
    <reaction evidence="1">
        <text>S-ubiquitinyl-[E2 ubiquitin-conjugating enzyme]-L-cysteine + [acceptor protein]-L-lysine = [E2 ubiquitin-conjugating enzyme]-L-cysteine + N(6)-ubiquitinyl-[acceptor protein]-L-lysine.</text>
        <dbReference type="EC" id="2.3.2.27"/>
    </reaction>
</comment>
<evidence type="ECO:0000256" key="5">
    <source>
        <dbReference type="ARBA" id="ARBA00022679"/>
    </source>
</evidence>
<dbReference type="PANTHER" id="PTHR45877">
    <property type="entry name" value="E3 UBIQUITIN-PROTEIN LIGASE SIAH2"/>
    <property type="match status" value="1"/>
</dbReference>
<evidence type="ECO:0000256" key="3">
    <source>
        <dbReference type="ARBA" id="ARBA00009119"/>
    </source>
</evidence>
<evidence type="ECO:0000256" key="7">
    <source>
        <dbReference type="ARBA" id="ARBA00022771"/>
    </source>
</evidence>
<dbReference type="Pfam" id="PF21361">
    <property type="entry name" value="Sina_ZnF"/>
    <property type="match status" value="1"/>
</dbReference>
<dbReference type="UniPathway" id="UPA00143"/>
<dbReference type="Proteomes" id="UP000801492">
    <property type="component" value="Unassembled WGS sequence"/>
</dbReference>
<dbReference type="EMBL" id="VTPC01003588">
    <property type="protein sequence ID" value="KAF2898317.1"/>
    <property type="molecule type" value="Genomic_DNA"/>
</dbReference>
<dbReference type="GO" id="GO:0043161">
    <property type="term" value="P:proteasome-mediated ubiquitin-dependent protein catabolic process"/>
    <property type="evidence" value="ECO:0007669"/>
    <property type="project" value="TreeGrafter"/>
</dbReference>
<dbReference type="PROSITE" id="PS51081">
    <property type="entry name" value="ZF_SIAH"/>
    <property type="match status" value="1"/>
</dbReference>
<dbReference type="GO" id="GO:0016567">
    <property type="term" value="P:protein ubiquitination"/>
    <property type="evidence" value="ECO:0007669"/>
    <property type="project" value="UniProtKB-UniPathway"/>
</dbReference>
<evidence type="ECO:0000256" key="4">
    <source>
        <dbReference type="ARBA" id="ARBA00012483"/>
    </source>
</evidence>
<keyword evidence="9" id="KW-0862">Zinc</keyword>
<dbReference type="InterPro" id="IPR013083">
    <property type="entry name" value="Znf_RING/FYVE/PHD"/>
</dbReference>
<dbReference type="OrthoDB" id="4788989at2759"/>
<gene>
    <name evidence="12" type="ORF">ILUMI_07860</name>
</gene>
<dbReference type="SUPFAM" id="SSF49599">
    <property type="entry name" value="TRAF domain-like"/>
    <property type="match status" value="2"/>
</dbReference>
<dbReference type="Gene3D" id="3.30.40.10">
    <property type="entry name" value="Zinc/RING finger domain, C3HC4 (zinc finger)"/>
    <property type="match status" value="2"/>
</dbReference>
<comment type="caution">
    <text evidence="12">The sequence shown here is derived from an EMBL/GenBank/DDBJ whole genome shotgun (WGS) entry which is preliminary data.</text>
</comment>